<organism evidence="1 2">
    <name type="scientific">Funneliformis caledonium</name>
    <dbReference type="NCBI Taxonomy" id="1117310"/>
    <lineage>
        <taxon>Eukaryota</taxon>
        <taxon>Fungi</taxon>
        <taxon>Fungi incertae sedis</taxon>
        <taxon>Mucoromycota</taxon>
        <taxon>Glomeromycotina</taxon>
        <taxon>Glomeromycetes</taxon>
        <taxon>Glomerales</taxon>
        <taxon>Glomeraceae</taxon>
        <taxon>Funneliformis</taxon>
    </lineage>
</organism>
<accession>A0A9N9FJF5</accession>
<dbReference type="OrthoDB" id="2368728at2759"/>
<keyword evidence="2" id="KW-1185">Reference proteome</keyword>
<name>A0A9N9FJF5_9GLOM</name>
<dbReference type="InterPro" id="IPR011989">
    <property type="entry name" value="ARM-like"/>
</dbReference>
<reference evidence="1" key="1">
    <citation type="submission" date="2021-06" db="EMBL/GenBank/DDBJ databases">
        <authorList>
            <person name="Kallberg Y."/>
            <person name="Tangrot J."/>
            <person name="Rosling A."/>
        </authorList>
    </citation>
    <scope>NUCLEOTIDE SEQUENCE</scope>
    <source>
        <strain evidence="1">UK204</strain>
    </source>
</reference>
<evidence type="ECO:0000313" key="1">
    <source>
        <dbReference type="EMBL" id="CAG8540949.1"/>
    </source>
</evidence>
<gene>
    <name evidence="1" type="ORF">FCALED_LOCUS5636</name>
</gene>
<protein>
    <submittedName>
        <fullName evidence="1">10232_t:CDS:1</fullName>
    </submittedName>
</protein>
<comment type="caution">
    <text evidence="1">The sequence shown here is derived from an EMBL/GenBank/DDBJ whole genome shotgun (WGS) entry which is preliminary data.</text>
</comment>
<dbReference type="Proteomes" id="UP000789570">
    <property type="component" value="Unassembled WGS sequence"/>
</dbReference>
<dbReference type="SUPFAM" id="SSF48371">
    <property type="entry name" value="ARM repeat"/>
    <property type="match status" value="1"/>
</dbReference>
<dbReference type="AlphaFoldDB" id="A0A9N9FJF5"/>
<sequence>MEFGITALQVRALRIFVRLVTINSEFEKVANKASLKALKTSVNVISKNGSRKDSLEELFPKVDVSIQFTSKIMALATAMEKSFDRYIKILVAPIIAVLTNKIETVCDSAIGTLDALVNACGFNPLIGSFSTSLATDNPLLRKDLLNWLSEYTAKTSPLNEASIRNNPLARNFPSARSCLPTRSSPIPEIPGHIEIMSNALDPISLALSHIPMTLKFTTSIGSACSLDLDEEMNTCYIHCGLANIAIEEEEKDKESANLFPQNSNNYDNMEDNIDEQCKIKLLRLQQMFGYPVEQTINE</sequence>
<proteinExistence type="predicted"/>
<dbReference type="InterPro" id="IPR016024">
    <property type="entry name" value="ARM-type_fold"/>
</dbReference>
<evidence type="ECO:0000313" key="2">
    <source>
        <dbReference type="Proteomes" id="UP000789570"/>
    </source>
</evidence>
<dbReference type="Gene3D" id="1.25.10.10">
    <property type="entry name" value="Leucine-rich Repeat Variant"/>
    <property type="match status" value="1"/>
</dbReference>
<dbReference type="EMBL" id="CAJVPQ010001249">
    <property type="protein sequence ID" value="CAG8540949.1"/>
    <property type="molecule type" value="Genomic_DNA"/>
</dbReference>